<evidence type="ECO:0000313" key="3">
    <source>
        <dbReference type="Proteomes" id="UP000651156"/>
    </source>
</evidence>
<dbReference type="Pfam" id="PF21900">
    <property type="entry name" value="DUF6920"/>
    <property type="match status" value="1"/>
</dbReference>
<keyword evidence="3" id="KW-1185">Reference proteome</keyword>
<dbReference type="Proteomes" id="UP000651156">
    <property type="component" value="Unassembled WGS sequence"/>
</dbReference>
<dbReference type="EMBL" id="JADEWN010000019">
    <property type="protein sequence ID" value="MBE9190648.1"/>
    <property type="molecule type" value="Genomic_DNA"/>
</dbReference>
<sequence length="287" mass="32071">MLTTVFLSIGALGAIAFVVLAVLQTKQKQQLNQIWRQLETQPEGKYFTQDMIATLPAPVQRYFLHAITPGTPLATSVRLKMTGSLRMGQDQPWLLMRAKEIISVKGFIWQATIGRGLLQFKGADSYANGSGRVQFSLWELLPLVHASNHNITRSSIGRLVAEFIWLPSALLPQNGVNWQAIDENTIQASLKVDGELVTLTFTIDAEGKLRKLSFPRWSDLAKDTDWTYIPMGGEFPAERNFGGYTIPSQVILGYWFGTDQYYESFHGTLEQVEFLGISKTVPSLITA</sequence>
<keyword evidence="1" id="KW-0472">Membrane</keyword>
<evidence type="ECO:0000313" key="2">
    <source>
        <dbReference type="EMBL" id="MBE9190648.1"/>
    </source>
</evidence>
<proteinExistence type="predicted"/>
<dbReference type="RefSeq" id="WP_193931823.1">
    <property type="nucleotide sequence ID" value="NZ_CAWPMZ010000040.1"/>
</dbReference>
<comment type="caution">
    <text evidence="2">The sequence shown here is derived from an EMBL/GenBank/DDBJ whole genome shotgun (WGS) entry which is preliminary data.</text>
</comment>
<name>A0ABR9URG6_9CHRO</name>
<feature type="transmembrane region" description="Helical" evidence="1">
    <location>
        <begin position="6"/>
        <end position="23"/>
    </location>
</feature>
<dbReference type="InterPro" id="IPR054213">
    <property type="entry name" value="DUF6920"/>
</dbReference>
<keyword evidence="1" id="KW-0812">Transmembrane</keyword>
<protein>
    <submittedName>
        <fullName evidence="2">Uncharacterized protein</fullName>
    </submittedName>
</protein>
<accession>A0ABR9URG6</accession>
<keyword evidence="1" id="KW-1133">Transmembrane helix</keyword>
<gene>
    <name evidence="2" type="ORF">IQ230_09795</name>
</gene>
<organism evidence="2 3">
    <name type="scientific">Gloeocapsopsis crepidinum LEGE 06123</name>
    <dbReference type="NCBI Taxonomy" id="588587"/>
    <lineage>
        <taxon>Bacteria</taxon>
        <taxon>Bacillati</taxon>
        <taxon>Cyanobacteriota</taxon>
        <taxon>Cyanophyceae</taxon>
        <taxon>Oscillatoriophycideae</taxon>
        <taxon>Chroococcales</taxon>
        <taxon>Chroococcaceae</taxon>
        <taxon>Gloeocapsopsis</taxon>
    </lineage>
</organism>
<evidence type="ECO:0000256" key="1">
    <source>
        <dbReference type="SAM" id="Phobius"/>
    </source>
</evidence>
<reference evidence="2 3" key="1">
    <citation type="submission" date="2020-10" db="EMBL/GenBank/DDBJ databases">
        <authorList>
            <person name="Castelo-Branco R."/>
            <person name="Eusebio N."/>
            <person name="Adriana R."/>
            <person name="Vieira A."/>
            <person name="Brugerolle De Fraissinette N."/>
            <person name="Rezende De Castro R."/>
            <person name="Schneider M.P."/>
            <person name="Vasconcelos V."/>
            <person name="Leao P.N."/>
        </authorList>
    </citation>
    <scope>NUCLEOTIDE SEQUENCE [LARGE SCALE GENOMIC DNA]</scope>
    <source>
        <strain evidence="2 3">LEGE 06123</strain>
    </source>
</reference>